<evidence type="ECO:0000313" key="6">
    <source>
        <dbReference type="Proteomes" id="UP001183246"/>
    </source>
</evidence>
<organism evidence="5 6">
    <name type="scientific">Streptomyces litchfieldiae</name>
    <dbReference type="NCBI Taxonomy" id="3075543"/>
    <lineage>
        <taxon>Bacteria</taxon>
        <taxon>Bacillati</taxon>
        <taxon>Actinomycetota</taxon>
        <taxon>Actinomycetes</taxon>
        <taxon>Kitasatosporales</taxon>
        <taxon>Streptomycetaceae</taxon>
        <taxon>Streptomyces</taxon>
    </lineage>
</organism>
<keyword evidence="3" id="KW-0472">Membrane</keyword>
<evidence type="ECO:0000313" key="5">
    <source>
        <dbReference type="EMBL" id="MDT0342889.1"/>
    </source>
</evidence>
<dbReference type="InterPro" id="IPR036779">
    <property type="entry name" value="LysM_dom_sf"/>
</dbReference>
<feature type="region of interest" description="Disordered" evidence="2">
    <location>
        <begin position="283"/>
        <end position="400"/>
    </location>
</feature>
<reference evidence="6" key="1">
    <citation type="submission" date="2023-07" db="EMBL/GenBank/DDBJ databases">
        <title>30 novel species of actinomycetes from the DSMZ collection.</title>
        <authorList>
            <person name="Nouioui I."/>
        </authorList>
    </citation>
    <scope>NUCLEOTIDE SEQUENCE [LARGE SCALE GENOMIC DNA]</scope>
    <source>
        <strain evidence="6">DSM 44938</strain>
    </source>
</reference>
<feature type="compositionally biased region" description="Low complexity" evidence="2">
    <location>
        <begin position="346"/>
        <end position="355"/>
    </location>
</feature>
<evidence type="ECO:0000256" key="3">
    <source>
        <dbReference type="SAM" id="Phobius"/>
    </source>
</evidence>
<dbReference type="InterPro" id="IPR052196">
    <property type="entry name" value="Bact_Kbp"/>
</dbReference>
<dbReference type="InterPro" id="IPR005158">
    <property type="entry name" value="BTAD"/>
</dbReference>
<name>A0ABU2MMQ8_9ACTN</name>
<dbReference type="RefSeq" id="WP_311704020.1">
    <property type="nucleotide sequence ID" value="NZ_JAVREL010000004.1"/>
</dbReference>
<dbReference type="Pfam" id="PF03704">
    <property type="entry name" value="BTAD"/>
    <property type="match status" value="1"/>
</dbReference>
<dbReference type="EMBL" id="JAVREL010000004">
    <property type="protein sequence ID" value="MDT0342889.1"/>
    <property type="molecule type" value="Genomic_DNA"/>
</dbReference>
<dbReference type="Gene3D" id="1.25.40.10">
    <property type="entry name" value="Tetratricopeptide repeat domain"/>
    <property type="match status" value="1"/>
</dbReference>
<dbReference type="PANTHER" id="PTHR34700">
    <property type="entry name" value="POTASSIUM BINDING PROTEIN KBP"/>
    <property type="match status" value="1"/>
</dbReference>
<dbReference type="InterPro" id="IPR011990">
    <property type="entry name" value="TPR-like_helical_dom_sf"/>
</dbReference>
<feature type="transmembrane region" description="Helical" evidence="3">
    <location>
        <begin position="111"/>
        <end position="130"/>
    </location>
</feature>
<dbReference type="PANTHER" id="PTHR34700:SF4">
    <property type="entry name" value="PHAGE-LIKE ELEMENT PBSX PROTEIN XKDP"/>
    <property type="match status" value="1"/>
</dbReference>
<sequence length="1029" mass="107748">MARTPSSGDTRAGRSAGDVLKALLAFVALLALVVGVPLSLASLIGWPLPSSAPSMDMLTEEISADAFLKVLAVLVWVAWAQFTACVLVEAAAAVSGVGLPRRVPGAGPSQLLARQLVGAVLLLTSAAASLTPGLSQLGPGQDGSQSIVSVVSSGPKVSGLPVSSGAHEGSGKAVVDSAPDAVVAVSEEAMLKESAAQATQYYRIQPPEGRHHDTLWGIAERHLGDGLRYKEIFQLNKDRVQPDGSRLTESSLIRPGWILEMPADAQGGELVEMPGDLAELPEEEAGEYEEYRESGDTGWSAPVLPPEQHEQDELPGQPPEPAAPEEDGAAKPLPPRQLNDLPGTPADGAADTGDSVDGGGDGGGDEPPGRALDGGPDEERDTGGPFAPGQDGAAAAEQGGEGASFGLSEALVGAPLLAAGLLMALGRTRRNALWQAAAGTLARGVGDGLGPGTPEAADARDALLVGAAPEAVAFLDRALRALSAALDADGRVLPAVYAAWLGDTALHLQLAAPAGRPPGPWVTGPDETYWTVEKDRLPAADAGVPDAEAPYPGLVSLGTRDGLRLLLNLEALPGIAAVTGAAPLRDAVLASLAAELATSGWSDRMTVTLVGFGEDLIPLAPTRVRHLADVGGLLEVMETETRLRVGALRHAGQDSVLVGRTGPARQQQWAPHLVLIGTPPTETEAERLTTLAAVSARLGIGYVVAADRAGLPGSAWEFEVTRDGVLKEPVMGLELAAQLLPAAQRRAVVELFAGLLRPDGTPNPPVFTVDLSEDRRPDVYVQLMGEFEITGLPMPDTERGQRLREALALLLLHREGVHPRVLGAALWPRGVTDDVRDALVGRLRNWLGADAAGLPRLVVAPDGRLTLSAAVVSDWDVLRTLHHRGIEAGDRLAPEDRRRWLGDALGLARGPLLAGHRYAWLEHEIVDAQYPLLVASIALKLSDELREAGEAQQAYTAVRSALPAAPSDERLWNELLRAAHATGRQEWLSGASEWLLAHHEALFGPGQPLPARTEALLDELLPGWRPVRT</sequence>
<evidence type="ECO:0000259" key="4">
    <source>
        <dbReference type="Pfam" id="PF03704"/>
    </source>
</evidence>
<dbReference type="Proteomes" id="UP001183246">
    <property type="component" value="Unassembled WGS sequence"/>
</dbReference>
<feature type="domain" description="Bacterial transcriptional activator" evidence="4">
    <location>
        <begin position="874"/>
        <end position="986"/>
    </location>
</feature>
<proteinExistence type="predicted"/>
<protein>
    <submittedName>
        <fullName evidence="5">BTAD domain-containing putative transcriptional regulator</fullName>
    </submittedName>
</protein>
<feature type="transmembrane region" description="Helical" evidence="3">
    <location>
        <begin position="66"/>
        <end position="99"/>
    </location>
</feature>
<gene>
    <name evidence="5" type="ORF">RM590_09700</name>
</gene>
<comment type="caution">
    <text evidence="5">The sequence shown here is derived from an EMBL/GenBank/DDBJ whole genome shotgun (WGS) entry which is preliminary data.</text>
</comment>
<keyword evidence="3" id="KW-1133">Transmembrane helix</keyword>
<keyword evidence="6" id="KW-1185">Reference proteome</keyword>
<evidence type="ECO:0000256" key="1">
    <source>
        <dbReference type="ARBA" id="ARBA00023012"/>
    </source>
</evidence>
<dbReference type="Gene3D" id="3.10.350.10">
    <property type="entry name" value="LysM domain"/>
    <property type="match status" value="1"/>
</dbReference>
<dbReference type="CDD" id="cd00118">
    <property type="entry name" value="LysM"/>
    <property type="match status" value="1"/>
</dbReference>
<accession>A0ABU2MMQ8</accession>
<feature type="compositionally biased region" description="Gly residues" evidence="2">
    <location>
        <begin position="356"/>
        <end position="366"/>
    </location>
</feature>
<feature type="compositionally biased region" description="Low complexity" evidence="2">
    <location>
        <begin position="383"/>
        <end position="400"/>
    </location>
</feature>
<evidence type="ECO:0000256" key="2">
    <source>
        <dbReference type="SAM" id="MobiDB-lite"/>
    </source>
</evidence>
<keyword evidence="3" id="KW-0812">Transmembrane</keyword>
<dbReference type="InterPro" id="IPR018392">
    <property type="entry name" value="LysM"/>
</dbReference>
<feature type="transmembrane region" description="Helical" evidence="3">
    <location>
        <begin position="20"/>
        <end position="46"/>
    </location>
</feature>
<keyword evidence="1" id="KW-0902">Two-component regulatory system</keyword>